<dbReference type="Proteomes" id="UP001185012">
    <property type="component" value="Unassembled WGS sequence"/>
</dbReference>
<dbReference type="EMBL" id="JAVDQG010000003">
    <property type="protein sequence ID" value="MDR6225338.1"/>
    <property type="molecule type" value="Genomic_DNA"/>
</dbReference>
<organism evidence="2 3">
    <name type="scientific">Desmospora profundinema</name>
    <dbReference type="NCBI Taxonomy" id="1571184"/>
    <lineage>
        <taxon>Bacteria</taxon>
        <taxon>Bacillati</taxon>
        <taxon>Bacillota</taxon>
        <taxon>Bacilli</taxon>
        <taxon>Bacillales</taxon>
        <taxon>Thermoactinomycetaceae</taxon>
        <taxon>Desmospora</taxon>
    </lineage>
</organism>
<protein>
    <submittedName>
        <fullName evidence="2">Uncharacterized protein</fullName>
    </submittedName>
</protein>
<comment type="caution">
    <text evidence="2">The sequence shown here is derived from an EMBL/GenBank/DDBJ whole genome shotgun (WGS) entry which is preliminary data.</text>
</comment>
<sequence length="51" mass="5901">MEKWVQLLVAIVSLFRVLLEFPETLHRWKDRIKKQGGRHKNKSGSSGKNGP</sequence>
<evidence type="ECO:0000313" key="2">
    <source>
        <dbReference type="EMBL" id="MDR6225338.1"/>
    </source>
</evidence>
<name>A0ABU1IKR4_9BACL</name>
<feature type="compositionally biased region" description="Basic residues" evidence="1">
    <location>
        <begin position="30"/>
        <end position="42"/>
    </location>
</feature>
<evidence type="ECO:0000256" key="1">
    <source>
        <dbReference type="SAM" id="MobiDB-lite"/>
    </source>
</evidence>
<accession>A0ABU1IKR4</accession>
<dbReference type="RefSeq" id="WP_309863908.1">
    <property type="nucleotide sequence ID" value="NZ_JAVDQG010000003.1"/>
</dbReference>
<feature type="region of interest" description="Disordered" evidence="1">
    <location>
        <begin position="30"/>
        <end position="51"/>
    </location>
</feature>
<reference evidence="2 3" key="1">
    <citation type="submission" date="2023-07" db="EMBL/GenBank/DDBJ databases">
        <title>Genomic Encyclopedia of Type Strains, Phase IV (KMG-IV): sequencing the most valuable type-strain genomes for metagenomic binning, comparative biology and taxonomic classification.</title>
        <authorList>
            <person name="Goeker M."/>
        </authorList>
    </citation>
    <scope>NUCLEOTIDE SEQUENCE [LARGE SCALE GENOMIC DNA]</scope>
    <source>
        <strain evidence="2 3">DSM 45903</strain>
    </source>
</reference>
<evidence type="ECO:0000313" key="3">
    <source>
        <dbReference type="Proteomes" id="UP001185012"/>
    </source>
</evidence>
<keyword evidence="3" id="KW-1185">Reference proteome</keyword>
<gene>
    <name evidence="2" type="ORF">JOE21_001336</name>
</gene>
<proteinExistence type="predicted"/>